<reference evidence="3" key="1">
    <citation type="journal article" date="2019" name="Int. J. Syst. Evol. Microbiol.">
        <title>The Global Catalogue of Microorganisms (GCM) 10K type strain sequencing project: providing services to taxonomists for standard genome sequencing and annotation.</title>
        <authorList>
            <consortium name="The Broad Institute Genomics Platform"/>
            <consortium name="The Broad Institute Genome Sequencing Center for Infectious Disease"/>
            <person name="Wu L."/>
            <person name="Ma J."/>
        </authorList>
    </citation>
    <scope>NUCLEOTIDE SEQUENCE [LARGE SCALE GENOMIC DNA]</scope>
    <source>
        <strain evidence="3">CECT 8979</strain>
    </source>
</reference>
<keyword evidence="3" id="KW-1185">Reference proteome</keyword>
<dbReference type="EMBL" id="JBHSAT010000004">
    <property type="protein sequence ID" value="MFC3877367.1"/>
    <property type="molecule type" value="Genomic_DNA"/>
</dbReference>
<feature type="signal peptide" evidence="1">
    <location>
        <begin position="1"/>
        <end position="20"/>
    </location>
</feature>
<feature type="chain" id="PRO_5046988722" evidence="1">
    <location>
        <begin position="21"/>
        <end position="256"/>
    </location>
</feature>
<dbReference type="RefSeq" id="WP_386099514.1">
    <property type="nucleotide sequence ID" value="NZ_JBHSAT010000004.1"/>
</dbReference>
<evidence type="ECO:0000256" key="1">
    <source>
        <dbReference type="SAM" id="SignalP"/>
    </source>
</evidence>
<organism evidence="2 3">
    <name type="scientific">Winogradskyella maritima</name>
    <dbReference type="NCBI Taxonomy" id="1517766"/>
    <lineage>
        <taxon>Bacteria</taxon>
        <taxon>Pseudomonadati</taxon>
        <taxon>Bacteroidota</taxon>
        <taxon>Flavobacteriia</taxon>
        <taxon>Flavobacteriales</taxon>
        <taxon>Flavobacteriaceae</taxon>
        <taxon>Winogradskyella</taxon>
    </lineage>
</organism>
<sequence length="256" mass="30857">MSLRIICALLFATHYCQAYAQDINFNYHNEKSNSYYDEDNNQIDKSTFKKKTETKLFYELRIAEGRNVYYKTQWSFYFDSFSNIEKQQLFKFLSSRASIDTSKIVVVHYRDSLKAIFLFDKRPGIENLPGGRHRHKMTHRMFVKEMKNCLKKFKRNKASNVYHYYSYNDGHPSKIDNMEWFKDSGGLFQNLFRRNIKSPRTIVIHPNGNYFLYYYYDTDFASKLYDDLIRDKGWDNAIRRFKDLSTHLNSYKKEKS</sequence>
<proteinExistence type="predicted"/>
<evidence type="ECO:0000313" key="2">
    <source>
        <dbReference type="EMBL" id="MFC3877367.1"/>
    </source>
</evidence>
<name>A0ABV8AGZ9_9FLAO</name>
<comment type="caution">
    <text evidence="2">The sequence shown here is derived from an EMBL/GenBank/DDBJ whole genome shotgun (WGS) entry which is preliminary data.</text>
</comment>
<dbReference type="Proteomes" id="UP001595812">
    <property type="component" value="Unassembled WGS sequence"/>
</dbReference>
<gene>
    <name evidence="2" type="ORF">ACFOSX_09005</name>
</gene>
<keyword evidence="1" id="KW-0732">Signal</keyword>
<protein>
    <submittedName>
        <fullName evidence="2">Uncharacterized protein</fullName>
    </submittedName>
</protein>
<accession>A0ABV8AGZ9</accession>
<evidence type="ECO:0000313" key="3">
    <source>
        <dbReference type="Proteomes" id="UP001595812"/>
    </source>
</evidence>